<name>A0A8J7I588_9NOST</name>
<dbReference type="Pfam" id="PF10517">
    <property type="entry name" value="DM13"/>
    <property type="match status" value="1"/>
</dbReference>
<dbReference type="Proteomes" id="UP000662314">
    <property type="component" value="Unassembled WGS sequence"/>
</dbReference>
<protein>
    <submittedName>
        <fullName evidence="2">DM13 domain-containing protein</fullName>
    </submittedName>
</protein>
<accession>A0A8J7I588</accession>
<feature type="domain" description="DM13" evidence="1">
    <location>
        <begin position="5"/>
        <end position="116"/>
    </location>
</feature>
<reference evidence="2 3" key="1">
    <citation type="journal article" date="2021" name="Int. J. Syst. Evol. Microbiol.">
        <title>Amazonocrinis nigriterrae gen. nov., sp. nov., Atlanticothrix silvestris gen. nov., sp. nov. and Dendronalium phyllosphericum gen. nov., sp. nov., nostocacean cyanobacteria from Brazilian environments.</title>
        <authorList>
            <person name="Alvarenga D.O."/>
            <person name="Andreote A.P.D."/>
            <person name="Branco L.H.Z."/>
            <person name="Delbaje E."/>
            <person name="Cruz R.B."/>
            <person name="Varani A.M."/>
            <person name="Fiore M.F."/>
        </authorList>
    </citation>
    <scope>NUCLEOTIDE SEQUENCE [LARGE SCALE GENOMIC DNA]</scope>
    <source>
        <strain evidence="2 3">CENA369</strain>
    </source>
</reference>
<dbReference type="EMBL" id="JAECZA010000221">
    <property type="protein sequence ID" value="MBH8576076.1"/>
    <property type="molecule type" value="Genomic_DNA"/>
</dbReference>
<keyword evidence="3" id="KW-1185">Reference proteome</keyword>
<organism evidence="2 3">
    <name type="scientific">Dendronalium phyllosphericum CENA369</name>
    <dbReference type="NCBI Taxonomy" id="1725256"/>
    <lineage>
        <taxon>Bacteria</taxon>
        <taxon>Bacillati</taxon>
        <taxon>Cyanobacteriota</taxon>
        <taxon>Cyanophyceae</taxon>
        <taxon>Nostocales</taxon>
        <taxon>Nostocaceae</taxon>
        <taxon>Dendronalium</taxon>
        <taxon>Dendronalium phyllosphericum</taxon>
    </lineage>
</organism>
<dbReference type="AlphaFoldDB" id="A0A8J7I588"/>
<dbReference type="PROSITE" id="PS51549">
    <property type="entry name" value="DM13"/>
    <property type="match status" value="1"/>
</dbReference>
<sequence length="118" mass="13319">MNLSGTFVSGEHPTEGTVQIVVESEQRFIELQPDFKTSDLGPDLRVVLHRLEDVIGSTTPPDFPLQEQELFLLDRLQSFTGKRRYPIPSWLDLASYQSVAIWCYAFNATFGAAKLNSQ</sequence>
<evidence type="ECO:0000313" key="3">
    <source>
        <dbReference type="Proteomes" id="UP000662314"/>
    </source>
</evidence>
<proteinExistence type="predicted"/>
<gene>
    <name evidence="2" type="ORF">I8752_24390</name>
</gene>
<dbReference type="InterPro" id="IPR019545">
    <property type="entry name" value="DM13_domain"/>
</dbReference>
<dbReference type="RefSeq" id="WP_214434821.1">
    <property type="nucleotide sequence ID" value="NZ_CAWPUQ010000148.1"/>
</dbReference>
<comment type="caution">
    <text evidence="2">The sequence shown here is derived from an EMBL/GenBank/DDBJ whole genome shotgun (WGS) entry which is preliminary data.</text>
</comment>
<evidence type="ECO:0000259" key="1">
    <source>
        <dbReference type="PROSITE" id="PS51549"/>
    </source>
</evidence>
<evidence type="ECO:0000313" key="2">
    <source>
        <dbReference type="EMBL" id="MBH8576076.1"/>
    </source>
</evidence>